<dbReference type="OrthoDB" id="194417at2759"/>
<evidence type="ECO:0000256" key="1">
    <source>
        <dbReference type="ARBA" id="ARBA00004141"/>
    </source>
</evidence>
<feature type="compositionally biased region" description="Polar residues" evidence="8">
    <location>
        <begin position="66"/>
        <end position="75"/>
    </location>
</feature>
<evidence type="ECO:0000256" key="6">
    <source>
        <dbReference type="ARBA" id="ARBA00022989"/>
    </source>
</evidence>
<feature type="transmembrane region" description="Helical" evidence="9">
    <location>
        <begin position="1117"/>
        <end position="1144"/>
    </location>
</feature>
<dbReference type="PANTHER" id="PTHR48041:SF91">
    <property type="entry name" value="ABC TRANSPORTER G FAMILY MEMBER 28"/>
    <property type="match status" value="1"/>
</dbReference>
<keyword evidence="3 9" id="KW-0812">Transmembrane</keyword>
<keyword evidence="5" id="KW-0067">ATP-binding</keyword>
<keyword evidence="2" id="KW-0813">Transport</keyword>
<keyword evidence="4" id="KW-0547">Nucleotide-binding</keyword>
<feature type="transmembrane region" description="Helical" evidence="9">
    <location>
        <begin position="1184"/>
        <end position="1207"/>
    </location>
</feature>
<dbReference type="InterPro" id="IPR013525">
    <property type="entry name" value="ABC2_TM"/>
</dbReference>
<evidence type="ECO:0000256" key="8">
    <source>
        <dbReference type="SAM" id="MobiDB-lite"/>
    </source>
</evidence>
<feature type="transmembrane region" description="Helical" evidence="9">
    <location>
        <begin position="1344"/>
        <end position="1365"/>
    </location>
</feature>
<dbReference type="SMART" id="SM00382">
    <property type="entry name" value="AAA"/>
    <property type="match status" value="1"/>
</dbReference>
<evidence type="ECO:0000256" key="4">
    <source>
        <dbReference type="ARBA" id="ARBA00022741"/>
    </source>
</evidence>
<feature type="transmembrane region" description="Helical" evidence="9">
    <location>
        <begin position="1156"/>
        <end position="1177"/>
    </location>
</feature>
<keyword evidence="10" id="KW-0732">Signal</keyword>
<feature type="transmembrane region" description="Helical" evidence="9">
    <location>
        <begin position="304"/>
        <end position="325"/>
    </location>
</feature>
<keyword evidence="7 9" id="KW-0472">Membrane</keyword>
<feature type="transmembrane region" description="Helical" evidence="9">
    <location>
        <begin position="1077"/>
        <end position="1096"/>
    </location>
</feature>
<dbReference type="Pfam" id="PF00005">
    <property type="entry name" value="ABC_tran"/>
    <property type="match status" value="1"/>
</dbReference>
<dbReference type="PANTHER" id="PTHR48041">
    <property type="entry name" value="ABC TRANSPORTER G FAMILY MEMBER 28"/>
    <property type="match status" value="1"/>
</dbReference>
<comment type="subcellular location">
    <subcellularLocation>
        <location evidence="1">Membrane</location>
        <topology evidence="1">Multi-pass membrane protein</topology>
    </subcellularLocation>
</comment>
<feature type="region of interest" description="Disordered" evidence="8">
    <location>
        <begin position="34"/>
        <end position="97"/>
    </location>
</feature>
<evidence type="ECO:0000256" key="9">
    <source>
        <dbReference type="SAM" id="Phobius"/>
    </source>
</evidence>
<feature type="transmembrane region" description="Helical" evidence="9">
    <location>
        <begin position="1297"/>
        <end position="1323"/>
    </location>
</feature>
<keyword evidence="6 9" id="KW-1133">Transmembrane helix</keyword>
<proteinExistence type="predicted"/>
<feature type="transmembrane region" description="Helical" evidence="9">
    <location>
        <begin position="1009"/>
        <end position="1029"/>
    </location>
</feature>
<keyword evidence="13" id="KW-1185">Reference proteome</keyword>
<dbReference type="GO" id="GO:0005524">
    <property type="term" value="F:ATP binding"/>
    <property type="evidence" value="ECO:0007669"/>
    <property type="project" value="UniProtKB-KW"/>
</dbReference>
<sequence length="1380" mass="154908">MVLRVWVMSIVLGLLVSPLLVLSLDGFAVGHNESSDYNETSDSEEDPTRPRGFLSGELDSLFQPRQVRNTTTMSPMPNLEGNPVREEEESEEEEDSQQMATVMPKPPIPPIGLPGIPGFTVGDSIPVDCGFTWNVSVEGCARRIASSGRPPGECDCYSFCGDATRGCYRAGQPTQFFFCFLEDLVVGCQDIIPQTPLPVPRIGVDAPCPRGYLCSPYGQESCERVRRMPRLLGLGDIHAGMHCPGADNRTDIGYRNCDVGYYCPDSTTRIPCPAGYFCPHKSVRPEIKCRNCPEGATTLRRFPYTYTIVVLAVAVMLVVILWKAFNQYNQRRYQQLHDLQQRHLDGLQDVAYKRKHLRKLKALKPRLRAIERRLKEQYAHKVEDPRDMVLSTETTDGKFTFDASKLFDVLDTHLDEELYYSKINNVLRLNSVQLREFMNRMNDIAGEAQDMEQVERHVFITQFLRVYGAISHLQPSYEEAAHIYDEVAKQGGTTKEGDVPHRLFYVSSLAEFLNDEQINALLKGFQRTKDLHAEEEFEDEPVKDKPQCAVVKYAPLVFRRSLFGLPERSLAISRDEFISHYPALLWQVTKPQGLNRGTMFTSQLSLHKGLDIAFQGLSVSVEVKDRPIKVLNSITGRLCAGTMTAILGGHRSGKTTLLDALSGRIFYGEVTGSIQVNGNNTLLEKHRSSIGYVPKVDALYAELTVREHLLFSGMFQLPDTPLEEIEDLADATMAAMDLSRVMHVDVGYEGRGGLSKLARKSVSVAIELMKRPRMLFLESPTDGLETGPSLHLVRDLKKFVEMQGITICATLNQPRRDAFEVFDGLILLGVSGKLVYHGPVRKVGKYFNRINYILPDGESVTDWILDIASGRLPPPVKQQKFVMPASSPTSTTSRSDETTGGIPTTEKPKARRKVTFAMIERSPSVGEEKDNPADSGTRPFDNVDEQAKATCELLHENWRKHLEGLSNKKRAKYEPPQSFGLPRNKGKPPFIDQLFHHLRRLLILAERNWIHGFIDTFVIIVAVILVTLMDGVAEPTRDVSMKDLNYESVAQPSSLEQLLLEFPKLFSYATAGIKSDIQQYATKIGVFFAIVVSVLATKQFRAYREQFFREAASGYNIGAYFIAMTWKATVVQILQAILAAMFAFSIRNSLAAWYSYLVHFLMLSWVASSWGMLFSLLIPKKHVIFATGFLVAFFSLLFCGAILPISFEVIYDRTTALIASGLLSPTRFFVESLAVAEARCLPVQSGFTDFSRTMDEKPHISRTFERVGLGHGVSSFQLLHYGLNDFNAIIKRSYRGWYWGVLPSLFVGLLLRWLSLGAIYGTNRSSQAKRSLYSTINSDARTRVLSFGYLLVLGGLLGGSLYFILRKGEENYWAAWSSAM</sequence>
<dbReference type="Proteomes" id="UP001153069">
    <property type="component" value="Unassembled WGS sequence"/>
</dbReference>
<dbReference type="InterPro" id="IPR003439">
    <property type="entry name" value="ABC_transporter-like_ATP-bd"/>
</dbReference>
<feature type="domain" description="ABC transporter" evidence="11">
    <location>
        <begin position="612"/>
        <end position="862"/>
    </location>
</feature>
<evidence type="ECO:0000259" key="11">
    <source>
        <dbReference type="PROSITE" id="PS50893"/>
    </source>
</evidence>
<dbReference type="InterPro" id="IPR027417">
    <property type="entry name" value="P-loop_NTPase"/>
</dbReference>
<evidence type="ECO:0000256" key="2">
    <source>
        <dbReference type="ARBA" id="ARBA00022448"/>
    </source>
</evidence>
<dbReference type="Pfam" id="PF01061">
    <property type="entry name" value="ABC2_membrane"/>
    <property type="match status" value="1"/>
</dbReference>
<feature type="signal peptide" evidence="10">
    <location>
        <begin position="1"/>
        <end position="23"/>
    </location>
</feature>
<protein>
    <submittedName>
        <fullName evidence="12">White-brown complex homolog protein 30</fullName>
    </submittedName>
</protein>
<name>A0A9N8EK53_9STRA</name>
<comment type="caution">
    <text evidence="12">The sequence shown here is derived from an EMBL/GenBank/DDBJ whole genome shotgun (WGS) entry which is preliminary data.</text>
</comment>
<reference evidence="12" key="1">
    <citation type="submission" date="2020-06" db="EMBL/GenBank/DDBJ databases">
        <authorList>
            <consortium name="Plant Systems Biology data submission"/>
        </authorList>
    </citation>
    <scope>NUCLEOTIDE SEQUENCE</scope>
    <source>
        <strain evidence="12">D6</strain>
    </source>
</reference>
<organism evidence="12 13">
    <name type="scientific">Seminavis robusta</name>
    <dbReference type="NCBI Taxonomy" id="568900"/>
    <lineage>
        <taxon>Eukaryota</taxon>
        <taxon>Sar</taxon>
        <taxon>Stramenopiles</taxon>
        <taxon>Ochrophyta</taxon>
        <taxon>Bacillariophyta</taxon>
        <taxon>Bacillariophyceae</taxon>
        <taxon>Bacillariophycidae</taxon>
        <taxon>Naviculales</taxon>
        <taxon>Naviculaceae</taxon>
        <taxon>Seminavis</taxon>
    </lineage>
</organism>
<evidence type="ECO:0000256" key="7">
    <source>
        <dbReference type="ARBA" id="ARBA00023136"/>
    </source>
</evidence>
<accession>A0A9N8EK53</accession>
<gene>
    <name evidence="12" type="ORF">SEMRO_1207_G252510.1</name>
</gene>
<dbReference type="GO" id="GO:0016020">
    <property type="term" value="C:membrane"/>
    <property type="evidence" value="ECO:0007669"/>
    <property type="project" value="UniProtKB-SubCell"/>
</dbReference>
<evidence type="ECO:0000313" key="12">
    <source>
        <dbReference type="EMBL" id="CAB9521559.1"/>
    </source>
</evidence>
<dbReference type="InterPro" id="IPR050352">
    <property type="entry name" value="ABCG_transporters"/>
</dbReference>
<feature type="region of interest" description="Disordered" evidence="8">
    <location>
        <begin position="881"/>
        <end position="941"/>
    </location>
</feature>
<dbReference type="EMBL" id="CAICTM010001205">
    <property type="protein sequence ID" value="CAB9521559.1"/>
    <property type="molecule type" value="Genomic_DNA"/>
</dbReference>
<dbReference type="GO" id="GO:0140359">
    <property type="term" value="F:ABC-type transporter activity"/>
    <property type="evidence" value="ECO:0007669"/>
    <property type="project" value="InterPro"/>
</dbReference>
<dbReference type="InterPro" id="IPR043926">
    <property type="entry name" value="ABCG_dom"/>
</dbReference>
<dbReference type="GO" id="GO:0016887">
    <property type="term" value="F:ATP hydrolysis activity"/>
    <property type="evidence" value="ECO:0007669"/>
    <property type="project" value="InterPro"/>
</dbReference>
<dbReference type="PROSITE" id="PS50893">
    <property type="entry name" value="ABC_TRANSPORTER_2"/>
    <property type="match status" value="1"/>
</dbReference>
<evidence type="ECO:0000256" key="3">
    <source>
        <dbReference type="ARBA" id="ARBA00022692"/>
    </source>
</evidence>
<evidence type="ECO:0000256" key="5">
    <source>
        <dbReference type="ARBA" id="ARBA00022840"/>
    </source>
</evidence>
<dbReference type="Pfam" id="PF19055">
    <property type="entry name" value="ABC2_membrane_7"/>
    <property type="match status" value="1"/>
</dbReference>
<evidence type="ECO:0000313" key="13">
    <source>
        <dbReference type="Proteomes" id="UP001153069"/>
    </source>
</evidence>
<evidence type="ECO:0000256" key="10">
    <source>
        <dbReference type="SAM" id="SignalP"/>
    </source>
</evidence>
<dbReference type="SUPFAM" id="SSF52540">
    <property type="entry name" value="P-loop containing nucleoside triphosphate hydrolases"/>
    <property type="match status" value="1"/>
</dbReference>
<dbReference type="Gene3D" id="3.40.50.300">
    <property type="entry name" value="P-loop containing nucleotide triphosphate hydrolases"/>
    <property type="match status" value="1"/>
</dbReference>
<feature type="chain" id="PRO_5040488115" evidence="10">
    <location>
        <begin position="24"/>
        <end position="1380"/>
    </location>
</feature>
<feature type="compositionally biased region" description="Acidic residues" evidence="8">
    <location>
        <begin position="86"/>
        <end position="96"/>
    </location>
</feature>
<dbReference type="InterPro" id="IPR003593">
    <property type="entry name" value="AAA+_ATPase"/>
</dbReference>